<dbReference type="SMART" id="SM00342">
    <property type="entry name" value="HTH_ARAC"/>
    <property type="match status" value="1"/>
</dbReference>
<evidence type="ECO:0000259" key="4">
    <source>
        <dbReference type="PROSITE" id="PS01124"/>
    </source>
</evidence>
<evidence type="ECO:0000256" key="2">
    <source>
        <dbReference type="ARBA" id="ARBA00023125"/>
    </source>
</evidence>
<organism evidence="5 6">
    <name type="scientific">Aerococcus kribbianus</name>
    <dbReference type="NCBI Taxonomy" id="2999064"/>
    <lineage>
        <taxon>Bacteria</taxon>
        <taxon>Bacillati</taxon>
        <taxon>Bacillota</taxon>
        <taxon>Bacilli</taxon>
        <taxon>Lactobacillales</taxon>
        <taxon>Aerococcaceae</taxon>
        <taxon>Aerococcus</taxon>
    </lineage>
</organism>
<dbReference type="EMBL" id="JAPRFR010000001">
    <property type="protein sequence ID" value="MCZ0725551.1"/>
    <property type="molecule type" value="Genomic_DNA"/>
</dbReference>
<dbReference type="AlphaFoldDB" id="A0A9X3FNY9"/>
<dbReference type="Pfam" id="PF12833">
    <property type="entry name" value="HTH_18"/>
    <property type="match status" value="1"/>
</dbReference>
<proteinExistence type="predicted"/>
<evidence type="ECO:0000256" key="3">
    <source>
        <dbReference type="ARBA" id="ARBA00023163"/>
    </source>
</evidence>
<comment type="caution">
    <text evidence="5">The sequence shown here is derived from an EMBL/GenBank/DDBJ whole genome shotgun (WGS) entry which is preliminary data.</text>
</comment>
<feature type="domain" description="HTH araC/xylS-type" evidence="4">
    <location>
        <begin position="180"/>
        <end position="277"/>
    </location>
</feature>
<dbReference type="GO" id="GO:0003700">
    <property type="term" value="F:DNA-binding transcription factor activity"/>
    <property type="evidence" value="ECO:0007669"/>
    <property type="project" value="InterPro"/>
</dbReference>
<keyword evidence="1" id="KW-0805">Transcription regulation</keyword>
<dbReference type="Gene3D" id="1.10.10.60">
    <property type="entry name" value="Homeodomain-like"/>
    <property type="match status" value="1"/>
</dbReference>
<sequence length="279" mass="32997">MVSSIPFRLKTKTITTDTLANYNQISFHRSEIIFAKKPLIIAIADTQIQLNVHHIAILPSQMDRKIYFPDHRPRSASNHAGYLLSISNHYLEAIAENFIALPELNHIFDDPHILHYSYNSWQHLLEIIEQIDQRLSVNISDLERKIIFALTSQLFLELFDMLVHFNSEQLNLDEREQLAYQIKAFVENNFVSDLTLSQVAEQFQVSNSTVNRLFHSYFDKTFYRFLLEKRLQVAHHYLAHGESVTDSWQQAGFNDYSNFYRAFKRYFNYRPHETKNHKN</sequence>
<reference evidence="5" key="1">
    <citation type="submission" date="2022-12" db="EMBL/GenBank/DDBJ databases">
        <title>Description and comparative metabolic analysis of Aerococcus sp. nov., isolated from the feces of a pig.</title>
        <authorList>
            <person name="Chang Y.-H."/>
        </authorList>
    </citation>
    <scope>NUCLEOTIDE SEQUENCE</scope>
    <source>
        <strain evidence="5">YH-aer222</strain>
    </source>
</reference>
<keyword evidence="6" id="KW-1185">Reference proteome</keyword>
<dbReference type="InterPro" id="IPR009057">
    <property type="entry name" value="Homeodomain-like_sf"/>
</dbReference>
<dbReference type="InterPro" id="IPR018060">
    <property type="entry name" value="HTH_AraC"/>
</dbReference>
<keyword evidence="3" id="KW-0804">Transcription</keyword>
<name>A0A9X3FNY9_9LACT</name>
<dbReference type="PANTHER" id="PTHR43280">
    <property type="entry name" value="ARAC-FAMILY TRANSCRIPTIONAL REGULATOR"/>
    <property type="match status" value="1"/>
</dbReference>
<dbReference type="Proteomes" id="UP001146670">
    <property type="component" value="Unassembled WGS sequence"/>
</dbReference>
<evidence type="ECO:0000256" key="1">
    <source>
        <dbReference type="ARBA" id="ARBA00023015"/>
    </source>
</evidence>
<dbReference type="RefSeq" id="WP_268751867.1">
    <property type="nucleotide sequence ID" value="NZ_JAPRFQ010000001.1"/>
</dbReference>
<dbReference type="PROSITE" id="PS01124">
    <property type="entry name" value="HTH_ARAC_FAMILY_2"/>
    <property type="match status" value="1"/>
</dbReference>
<protein>
    <submittedName>
        <fullName evidence="5">Helix-turn-helix transcriptional regulator</fullName>
    </submittedName>
</protein>
<dbReference type="GO" id="GO:0043565">
    <property type="term" value="F:sequence-specific DNA binding"/>
    <property type="evidence" value="ECO:0007669"/>
    <property type="project" value="InterPro"/>
</dbReference>
<dbReference type="PANTHER" id="PTHR43280:SF2">
    <property type="entry name" value="HTH-TYPE TRANSCRIPTIONAL REGULATOR EXSA"/>
    <property type="match status" value="1"/>
</dbReference>
<dbReference type="SUPFAM" id="SSF46689">
    <property type="entry name" value="Homeodomain-like"/>
    <property type="match status" value="1"/>
</dbReference>
<gene>
    <name evidence="5" type="ORF">OW157_03080</name>
</gene>
<evidence type="ECO:0000313" key="6">
    <source>
        <dbReference type="Proteomes" id="UP001146670"/>
    </source>
</evidence>
<accession>A0A9X3FNY9</accession>
<evidence type="ECO:0000313" key="5">
    <source>
        <dbReference type="EMBL" id="MCZ0725551.1"/>
    </source>
</evidence>
<keyword evidence="2" id="KW-0238">DNA-binding</keyword>